<dbReference type="Proteomes" id="UP000028623">
    <property type="component" value="Unassembled WGS sequence"/>
</dbReference>
<dbReference type="AlphaFoldDB" id="A0A085BHP1"/>
<dbReference type="OrthoDB" id="1231201at2"/>
<comment type="caution">
    <text evidence="2">The sequence shown here is derived from an EMBL/GenBank/DDBJ whole genome shotgun (WGS) entry which is preliminary data.</text>
</comment>
<dbReference type="EMBL" id="JPLY01000003">
    <property type="protein sequence ID" value="KFC21986.1"/>
    <property type="molecule type" value="Genomic_DNA"/>
</dbReference>
<accession>A0A085BHP1</accession>
<keyword evidence="1" id="KW-0175">Coiled coil</keyword>
<protein>
    <submittedName>
        <fullName evidence="2">Uncharacterized protein</fullName>
    </submittedName>
</protein>
<keyword evidence="3" id="KW-1185">Reference proteome</keyword>
<sequence length="317" mass="38045">MKISEHLDTTLKLEKSLNNLNRDNLSKSLIDNLFEYSKSLNEIEFSELFEHKRPGLIYKEYKNSIQRLKFLIHYKKDVLGFNKISNLIDKESAKEKSEYDFHYKQLREISSEERELNSKLESWAYKYANDSIEIKQLNDEYEIVKKKYNNEQNISSSLYQKWESKKRGLSYLLNINPIEITNQINEIENQLLRLDHFEKYSEKLLKEERLVYFIHKIFVELKLIKHIGYVEFSNQLLESKIMTLEKEQKKDRNIAYAINCIANEFILPESATNWKKDMVDYFEIKDFEKKINPSEENKNEIDKEIDDIISLAKMNSF</sequence>
<dbReference type="RefSeq" id="WP_028123572.1">
    <property type="nucleotide sequence ID" value="NZ_FOFI01000003.1"/>
</dbReference>
<feature type="coiled-coil region" evidence="1">
    <location>
        <begin position="127"/>
        <end position="154"/>
    </location>
</feature>
<organism evidence="2 3">
    <name type="scientific">Epilithonimonas lactis</name>
    <dbReference type="NCBI Taxonomy" id="421072"/>
    <lineage>
        <taxon>Bacteria</taxon>
        <taxon>Pseudomonadati</taxon>
        <taxon>Bacteroidota</taxon>
        <taxon>Flavobacteriia</taxon>
        <taxon>Flavobacteriales</taxon>
        <taxon>Weeksellaceae</taxon>
        <taxon>Chryseobacterium group</taxon>
        <taxon>Epilithonimonas</taxon>
    </lineage>
</organism>
<evidence type="ECO:0000256" key="1">
    <source>
        <dbReference type="SAM" id="Coils"/>
    </source>
</evidence>
<evidence type="ECO:0000313" key="2">
    <source>
        <dbReference type="EMBL" id="KFC21986.1"/>
    </source>
</evidence>
<gene>
    <name evidence="2" type="ORF">IO89_08425</name>
</gene>
<dbReference type="eggNOG" id="ENOG5033U9J">
    <property type="taxonomic scope" value="Bacteria"/>
</dbReference>
<reference evidence="2 3" key="1">
    <citation type="submission" date="2014-07" db="EMBL/GenBank/DDBJ databases">
        <title>Epilithonimonas lactis LMG 22401 Genome.</title>
        <authorList>
            <person name="Pipes S.E."/>
            <person name="Stropko S.J."/>
        </authorList>
    </citation>
    <scope>NUCLEOTIDE SEQUENCE [LARGE SCALE GENOMIC DNA]</scope>
    <source>
        <strain evidence="2 3">LMG 24401</strain>
    </source>
</reference>
<dbReference type="STRING" id="421072.SAMN04488097_2299"/>
<evidence type="ECO:0000313" key="3">
    <source>
        <dbReference type="Proteomes" id="UP000028623"/>
    </source>
</evidence>
<proteinExistence type="predicted"/>
<name>A0A085BHP1_9FLAO</name>